<evidence type="ECO:0000313" key="1">
    <source>
        <dbReference type="Proteomes" id="UP000887540"/>
    </source>
</evidence>
<dbReference type="Proteomes" id="UP000887540">
    <property type="component" value="Unplaced"/>
</dbReference>
<keyword evidence="1" id="KW-1185">Reference proteome</keyword>
<protein>
    <submittedName>
        <fullName evidence="2">Uncharacterized protein</fullName>
    </submittedName>
</protein>
<sequence>MNTISASKETWEEILEISNVKNGDHFAQILIDEFGENFFKKSPTQNQSRGSDLWYADQSLASYKIHKWLEK</sequence>
<dbReference type="AlphaFoldDB" id="A0A914C895"/>
<proteinExistence type="predicted"/>
<name>A0A914C895_9BILA</name>
<reference evidence="2" key="1">
    <citation type="submission" date="2022-11" db="UniProtKB">
        <authorList>
            <consortium name="WormBaseParasite"/>
        </authorList>
    </citation>
    <scope>IDENTIFICATION</scope>
</reference>
<accession>A0A914C895</accession>
<dbReference type="WBParaSite" id="ACRNAN_Path_450.g1709.t1">
    <property type="protein sequence ID" value="ACRNAN_Path_450.g1709.t1"/>
    <property type="gene ID" value="ACRNAN_Path_450.g1709"/>
</dbReference>
<evidence type="ECO:0000313" key="2">
    <source>
        <dbReference type="WBParaSite" id="ACRNAN_Path_450.g1709.t1"/>
    </source>
</evidence>
<organism evidence="1 2">
    <name type="scientific">Acrobeloides nanus</name>
    <dbReference type="NCBI Taxonomy" id="290746"/>
    <lineage>
        <taxon>Eukaryota</taxon>
        <taxon>Metazoa</taxon>
        <taxon>Ecdysozoa</taxon>
        <taxon>Nematoda</taxon>
        <taxon>Chromadorea</taxon>
        <taxon>Rhabditida</taxon>
        <taxon>Tylenchina</taxon>
        <taxon>Cephalobomorpha</taxon>
        <taxon>Cephaloboidea</taxon>
        <taxon>Cephalobidae</taxon>
        <taxon>Acrobeloides</taxon>
    </lineage>
</organism>